<dbReference type="InterPro" id="IPR001584">
    <property type="entry name" value="Integrase_cat-core"/>
</dbReference>
<dbReference type="GO" id="GO:0015074">
    <property type="term" value="P:DNA integration"/>
    <property type="evidence" value="ECO:0007669"/>
    <property type="project" value="InterPro"/>
</dbReference>
<evidence type="ECO:0000313" key="3">
    <source>
        <dbReference type="EMBL" id="CAE7242772.1"/>
    </source>
</evidence>
<comment type="caution">
    <text evidence="3">The sequence shown here is derived from an EMBL/GenBank/DDBJ whole genome shotgun (WGS) entry which is preliminary data.</text>
</comment>
<dbReference type="PANTHER" id="PTHR37984:SF5">
    <property type="entry name" value="PROTEIN NYNRIN-LIKE"/>
    <property type="match status" value="1"/>
</dbReference>
<evidence type="ECO:0000313" key="4">
    <source>
        <dbReference type="Proteomes" id="UP000604046"/>
    </source>
</evidence>
<proteinExistence type="predicted"/>
<feature type="region of interest" description="Disordered" evidence="1">
    <location>
        <begin position="439"/>
        <end position="458"/>
    </location>
</feature>
<dbReference type="EMBL" id="CAJNDS010000990">
    <property type="protein sequence ID" value="CAE7242772.1"/>
    <property type="molecule type" value="Genomic_DNA"/>
</dbReference>
<dbReference type="Gene3D" id="3.30.420.10">
    <property type="entry name" value="Ribonuclease H-like superfamily/Ribonuclease H"/>
    <property type="match status" value="1"/>
</dbReference>
<dbReference type="Gene3D" id="3.30.70.1790">
    <property type="entry name" value="RepB DNA-primase, N-terminal domain"/>
    <property type="match status" value="1"/>
</dbReference>
<organism evidence="3 4">
    <name type="scientific">Symbiodinium natans</name>
    <dbReference type="NCBI Taxonomy" id="878477"/>
    <lineage>
        <taxon>Eukaryota</taxon>
        <taxon>Sar</taxon>
        <taxon>Alveolata</taxon>
        <taxon>Dinophyceae</taxon>
        <taxon>Suessiales</taxon>
        <taxon>Symbiodiniaceae</taxon>
        <taxon>Symbiodinium</taxon>
    </lineage>
</organism>
<gene>
    <name evidence="3" type="primary">pol</name>
    <name evidence="3" type="ORF">SNAT2548_LOCUS11187</name>
</gene>
<evidence type="ECO:0000259" key="2">
    <source>
        <dbReference type="PROSITE" id="PS50994"/>
    </source>
</evidence>
<dbReference type="SUPFAM" id="SSF53098">
    <property type="entry name" value="Ribonuclease H-like"/>
    <property type="match status" value="1"/>
</dbReference>
<dbReference type="PANTHER" id="PTHR37984">
    <property type="entry name" value="PROTEIN CBG26694"/>
    <property type="match status" value="1"/>
</dbReference>
<reference evidence="3" key="1">
    <citation type="submission" date="2021-02" db="EMBL/GenBank/DDBJ databases">
        <authorList>
            <person name="Dougan E. K."/>
            <person name="Rhodes N."/>
            <person name="Thang M."/>
            <person name="Chan C."/>
        </authorList>
    </citation>
    <scope>NUCLEOTIDE SEQUENCE</scope>
</reference>
<evidence type="ECO:0000256" key="1">
    <source>
        <dbReference type="SAM" id="MobiDB-lite"/>
    </source>
</evidence>
<dbReference type="InterPro" id="IPR012337">
    <property type="entry name" value="RNaseH-like_sf"/>
</dbReference>
<feature type="compositionally biased region" description="Polar residues" evidence="1">
    <location>
        <begin position="439"/>
        <end position="448"/>
    </location>
</feature>
<feature type="domain" description="Integrase catalytic" evidence="2">
    <location>
        <begin position="579"/>
        <end position="696"/>
    </location>
</feature>
<dbReference type="AlphaFoldDB" id="A0A812L8U1"/>
<dbReference type="OrthoDB" id="424909at2759"/>
<feature type="region of interest" description="Disordered" evidence="1">
    <location>
        <begin position="880"/>
        <end position="910"/>
    </location>
</feature>
<dbReference type="InterPro" id="IPR050951">
    <property type="entry name" value="Retrovirus_Pol_polyprotein"/>
</dbReference>
<dbReference type="PROSITE" id="PS50994">
    <property type="entry name" value="INTEGRASE"/>
    <property type="match status" value="1"/>
</dbReference>
<name>A0A812L8U1_9DINO</name>
<accession>A0A812L8U1</accession>
<sequence>MAVSAALRFINAFPEATSWSVTILTEDCEQGSDKSRAIVQRPALPTNALRANVERWLRQPQTHFFVRPQLSTLVLVDLDCCNVPLDKLVALKPRALTKTSAPSNFQLWLTLSDSMRAKSSLVVARELTASLQGDMNACTSSQQGRLPGSTNVKPDKGDIVELVLAETQHMDEATYLSMTPTPKLRFDPVQDEVAVGSLPAARPPVSDNSAKDWAMCCVFLETRPHVSLEDAKKALSGRFLARRPNQTYYENLTLEKAWQRVRRLPDRPELLEPDVKRLLAQELQKRFPDQPTSKKCATCEQVKASRVCSVCKTDMPRDKYSTSQWALGEAGKCTSCAAAASVAAVRGKDSQPKKEKLCSACGALRGSGNFTVSQWQQPDSTRKCKDCTCASQATTSKVCVVCQEDKPKECFAKSQWQKPLKIGSTCKDCCRTRLQQGQDDSVNNHTGQHGTGAEESLWPRDADKATAVRFIMAADDDVLPSTDLKAYQAVQATMGRADWTALRMQPDSSGISVPDKINYLYQAHLDLCHLRGRAGIVSALKSEGLNWCNISLDASWCVARCEQCRARTTRQCIRPQSRHLPTPGLAGQVVGVDLKRVTPHDTSPRWCMLVCVDFATWRVSAWSLDDGAATVGNVQGVLIRYFQDFDLPICVHSDNGSQFTSVISEALKRAIGLRNRTIPPGHPQSNGLTECMNRVLDYAHGGVRERLQAAVLAYNSAPLQKFGVAPETLWWVMRPLESRWRNVGLRQILSEEAEMTDEQWLDFLRKDQALGPEHYKKMADDFHVRLQPIQAAVENAHMRAALKKDIACKRKRAAVDVILVTGDRVIAKNSQYTSKSGGGKFLCRAGRVRDFVVLENSAGSVKLQANDTGEVLVRHEGDLKLLPKAQPPEPASTPLERPQKRIRSKGPSGA</sequence>
<keyword evidence="4" id="KW-1185">Reference proteome</keyword>
<dbReference type="Proteomes" id="UP000604046">
    <property type="component" value="Unassembled WGS sequence"/>
</dbReference>
<dbReference type="InterPro" id="IPR036397">
    <property type="entry name" value="RNaseH_sf"/>
</dbReference>
<protein>
    <submittedName>
        <fullName evidence="3">Pol protein</fullName>
    </submittedName>
</protein>
<dbReference type="GO" id="GO:0003676">
    <property type="term" value="F:nucleic acid binding"/>
    <property type="evidence" value="ECO:0007669"/>
    <property type="project" value="InterPro"/>
</dbReference>